<dbReference type="Pfam" id="PF00538">
    <property type="entry name" value="Linker_histone"/>
    <property type="match status" value="1"/>
</dbReference>
<dbReference type="GO" id="GO:0005730">
    <property type="term" value="C:nucleolus"/>
    <property type="evidence" value="ECO:0007669"/>
    <property type="project" value="TreeGrafter"/>
</dbReference>
<dbReference type="STRING" id="3469.A0A4Y7J755"/>
<dbReference type="GO" id="GO:0003690">
    <property type="term" value="F:double-stranded DNA binding"/>
    <property type="evidence" value="ECO:0007669"/>
    <property type="project" value="TreeGrafter"/>
</dbReference>
<dbReference type="GO" id="GO:0006334">
    <property type="term" value="P:nucleosome assembly"/>
    <property type="evidence" value="ECO:0007669"/>
    <property type="project" value="InterPro"/>
</dbReference>
<proteinExistence type="predicted"/>
<feature type="domain" description="H15" evidence="5">
    <location>
        <begin position="20"/>
        <end position="92"/>
    </location>
</feature>
<evidence type="ECO:0000256" key="3">
    <source>
        <dbReference type="ARBA" id="ARBA00023242"/>
    </source>
</evidence>
<dbReference type="InterPro" id="IPR036390">
    <property type="entry name" value="WH_DNA-bd_sf"/>
</dbReference>
<dbReference type="PANTHER" id="PTHR11467">
    <property type="entry name" value="HISTONE H1"/>
    <property type="match status" value="1"/>
</dbReference>
<feature type="region of interest" description="Disordered" evidence="4">
    <location>
        <begin position="89"/>
        <end position="121"/>
    </location>
</feature>
<gene>
    <name evidence="6" type="ORF">C5167_014739</name>
</gene>
<dbReference type="GO" id="GO:0031492">
    <property type="term" value="F:nucleosomal DNA binding"/>
    <property type="evidence" value="ECO:0007669"/>
    <property type="project" value="TreeGrafter"/>
</dbReference>
<dbReference type="PANTHER" id="PTHR11467:SF162">
    <property type="entry name" value="HMG-Y-RELATED PROTEIN A"/>
    <property type="match status" value="1"/>
</dbReference>
<dbReference type="Gramene" id="RZC55882">
    <property type="protein sequence ID" value="RZC55882"/>
    <property type="gene ID" value="C5167_014739"/>
</dbReference>
<evidence type="ECO:0000313" key="7">
    <source>
        <dbReference type="Proteomes" id="UP000316621"/>
    </source>
</evidence>
<sequence length="121" mass="13498">MAMATEEHPRLLPEYPEMSQNPDAPPKKMIFAAITALDKAAGSNKTSISNYLKSTYGDLLPAEHKDLLTQQLNKLKKCGELVFVKNNYMLPTNPNAPPKRGMGRPPKKKGGPGRPKTEYWF</sequence>
<dbReference type="SUPFAM" id="SSF46785">
    <property type="entry name" value="Winged helix' DNA-binding domain"/>
    <property type="match status" value="1"/>
</dbReference>
<dbReference type="GO" id="GO:0045910">
    <property type="term" value="P:negative regulation of DNA recombination"/>
    <property type="evidence" value="ECO:0007669"/>
    <property type="project" value="TreeGrafter"/>
</dbReference>
<dbReference type="GO" id="GO:0030261">
    <property type="term" value="P:chromosome condensation"/>
    <property type="evidence" value="ECO:0007669"/>
    <property type="project" value="TreeGrafter"/>
</dbReference>
<reference evidence="6 7" key="1">
    <citation type="journal article" date="2018" name="Science">
        <title>The opium poppy genome and morphinan production.</title>
        <authorList>
            <person name="Guo L."/>
            <person name="Winzer T."/>
            <person name="Yang X."/>
            <person name="Li Y."/>
            <person name="Ning Z."/>
            <person name="He Z."/>
            <person name="Teodor R."/>
            <person name="Lu Y."/>
            <person name="Bowser T.A."/>
            <person name="Graham I.A."/>
            <person name="Ye K."/>
        </authorList>
    </citation>
    <scope>NUCLEOTIDE SEQUENCE [LARGE SCALE GENOMIC DNA]</scope>
    <source>
        <strain evidence="7">cv. HN1</strain>
        <tissue evidence="6">Leaves</tissue>
    </source>
</reference>
<name>A0A4Y7J755_PAPSO</name>
<comment type="subcellular location">
    <subcellularLocation>
        <location evidence="1">Nucleus</location>
    </subcellularLocation>
</comment>
<dbReference type="OMA" id="NHYFRAD"/>
<evidence type="ECO:0000313" key="6">
    <source>
        <dbReference type="EMBL" id="RZC55882.1"/>
    </source>
</evidence>
<dbReference type="Gene3D" id="1.10.10.10">
    <property type="entry name" value="Winged helix-like DNA-binding domain superfamily/Winged helix DNA-binding domain"/>
    <property type="match status" value="1"/>
</dbReference>
<dbReference type="SMART" id="SM00526">
    <property type="entry name" value="H15"/>
    <property type="match status" value="1"/>
</dbReference>
<dbReference type="InterPro" id="IPR036388">
    <property type="entry name" value="WH-like_DNA-bd_sf"/>
</dbReference>
<dbReference type="Proteomes" id="UP000316621">
    <property type="component" value="Chromosome 3"/>
</dbReference>
<dbReference type="GO" id="GO:0000786">
    <property type="term" value="C:nucleosome"/>
    <property type="evidence" value="ECO:0007669"/>
    <property type="project" value="InterPro"/>
</dbReference>
<feature type="compositionally biased region" description="Basic and acidic residues" evidence="4">
    <location>
        <begin position="1"/>
        <end position="11"/>
    </location>
</feature>
<evidence type="ECO:0000259" key="5">
    <source>
        <dbReference type="PROSITE" id="PS51504"/>
    </source>
</evidence>
<keyword evidence="2" id="KW-0238">DNA-binding</keyword>
<evidence type="ECO:0000256" key="4">
    <source>
        <dbReference type="SAM" id="MobiDB-lite"/>
    </source>
</evidence>
<accession>A0A4Y7J755</accession>
<dbReference type="PROSITE" id="PS51504">
    <property type="entry name" value="H15"/>
    <property type="match status" value="1"/>
</dbReference>
<keyword evidence="3" id="KW-0539">Nucleus</keyword>
<evidence type="ECO:0000256" key="2">
    <source>
        <dbReference type="ARBA" id="ARBA00023125"/>
    </source>
</evidence>
<organism evidence="6 7">
    <name type="scientific">Papaver somniferum</name>
    <name type="common">Opium poppy</name>
    <dbReference type="NCBI Taxonomy" id="3469"/>
    <lineage>
        <taxon>Eukaryota</taxon>
        <taxon>Viridiplantae</taxon>
        <taxon>Streptophyta</taxon>
        <taxon>Embryophyta</taxon>
        <taxon>Tracheophyta</taxon>
        <taxon>Spermatophyta</taxon>
        <taxon>Magnoliopsida</taxon>
        <taxon>Ranunculales</taxon>
        <taxon>Papaveraceae</taxon>
        <taxon>Papaveroideae</taxon>
        <taxon>Papaver</taxon>
    </lineage>
</organism>
<evidence type="ECO:0000256" key="1">
    <source>
        <dbReference type="ARBA" id="ARBA00004123"/>
    </source>
</evidence>
<dbReference type="AlphaFoldDB" id="A0A4Y7J755"/>
<feature type="region of interest" description="Disordered" evidence="4">
    <location>
        <begin position="1"/>
        <end position="24"/>
    </location>
</feature>
<dbReference type="InterPro" id="IPR005818">
    <property type="entry name" value="Histone_H1/H5_H15"/>
</dbReference>
<protein>
    <recommendedName>
        <fullName evidence="5">H15 domain-containing protein</fullName>
    </recommendedName>
</protein>
<feature type="compositionally biased region" description="Basic residues" evidence="4">
    <location>
        <begin position="101"/>
        <end position="111"/>
    </location>
</feature>
<keyword evidence="7" id="KW-1185">Reference proteome</keyword>
<dbReference type="EMBL" id="CM010717">
    <property type="protein sequence ID" value="RZC55882.1"/>
    <property type="molecule type" value="Genomic_DNA"/>
</dbReference>